<dbReference type="PANTHER" id="PTHR34106:SF1">
    <property type="entry name" value="1,4-BETA-MANNOSYL-N-ACETYLGLUCOSAMINE PHOSPHORYLASE"/>
    <property type="match status" value="1"/>
</dbReference>
<dbReference type="GO" id="GO:0016798">
    <property type="term" value="F:hydrolase activity, acting on glycosyl bonds"/>
    <property type="evidence" value="ECO:0007669"/>
    <property type="project" value="UniProtKB-KW"/>
</dbReference>
<evidence type="ECO:0000256" key="3">
    <source>
        <dbReference type="ARBA" id="ARBA00024356"/>
    </source>
</evidence>
<dbReference type="OrthoDB" id="9759709at2"/>
<proteinExistence type="inferred from homology"/>
<evidence type="ECO:0000256" key="4">
    <source>
        <dbReference type="HAMAP-Rule" id="MF_00928"/>
    </source>
</evidence>
<comment type="similarity">
    <text evidence="3 4">Belongs to the glycosyl hydrolase 130 family.</text>
</comment>
<dbReference type="HAMAP" id="MF_00928">
    <property type="entry name" value="Man_Glc_phosphorylase"/>
    <property type="match status" value="1"/>
</dbReference>
<keyword evidence="4" id="KW-0961">Cell wall biogenesis/degradation</keyword>
<dbReference type="PANTHER" id="PTHR34106">
    <property type="entry name" value="GLYCOSIDASE"/>
    <property type="match status" value="1"/>
</dbReference>
<organism evidence="5 6">
    <name type="scientific">Spirochaeta lutea</name>
    <dbReference type="NCBI Taxonomy" id="1480694"/>
    <lineage>
        <taxon>Bacteria</taxon>
        <taxon>Pseudomonadati</taxon>
        <taxon>Spirochaetota</taxon>
        <taxon>Spirochaetia</taxon>
        <taxon>Spirochaetales</taxon>
        <taxon>Spirochaetaceae</taxon>
        <taxon>Spirochaeta</taxon>
    </lineage>
</organism>
<dbReference type="GO" id="GO:0005975">
    <property type="term" value="P:carbohydrate metabolic process"/>
    <property type="evidence" value="ECO:0007669"/>
    <property type="project" value="UniProtKB-UniRule"/>
</dbReference>
<sequence>MTREEWNNRLAALRAEFEAGVNRPNKALLPGNGIYERFQHPVVTADSVPLEWRYDLRYETNPYLMQRLGINAVFNAGAILWKGRYRLVCRVEGWDRKSFFAVAESPTGTDTFTFIGEPLLFDPPGNAEQETNAYDMRLTQHEDGWIYGIYCAERKDPGAAPGDTSSATATAAILRTKDMESWERLPDLITPSPQQRNVVLHPEFVQGRYLLYTRPQDGFIETGSGGGICWGLTDTMEGAVIAEERLLDPRVYHTIKESKNGAGAPPLKTPQGWVHLVHGVRNTAAGLRYVVYAFMTALDDPTRVIARPGGYLLAPEQDERVGDVSNVVFINGAVAEPSGRVLLYYASSDTRMHVAETSLERLVDYCLNTPEDGVTSRGSVLQRIELIRANR</sequence>
<comment type="function">
    <text evidence="4">Converts 4-O-beta-D-mannopyranosyl-D-glucopyranose (Man-Glc) to mannose 1-phosphate (Man1P) and glucose.</text>
</comment>
<dbReference type="STRING" id="1480694.DC28_06245"/>
<dbReference type="InterPro" id="IPR028583">
    <property type="entry name" value="Man_Glc_phosphorylase"/>
</dbReference>
<dbReference type="InterPro" id="IPR023296">
    <property type="entry name" value="Glyco_hydro_beta-prop_sf"/>
</dbReference>
<keyword evidence="1 4" id="KW-0328">Glycosyltransferase</keyword>
<keyword evidence="5" id="KW-0378">Hydrolase</keyword>
<dbReference type="Proteomes" id="UP000029692">
    <property type="component" value="Unassembled WGS sequence"/>
</dbReference>
<keyword evidence="2 4" id="KW-0808">Transferase</keyword>
<name>A0A098QXN6_9SPIO</name>
<dbReference type="Pfam" id="PF04041">
    <property type="entry name" value="Glyco_hydro_130"/>
    <property type="match status" value="1"/>
</dbReference>
<dbReference type="InterPro" id="IPR007184">
    <property type="entry name" value="Mannoside_phosphorylase"/>
</dbReference>
<dbReference type="eggNOG" id="COG2152">
    <property type="taxonomic scope" value="Bacteria"/>
</dbReference>
<dbReference type="GO" id="GO:0016758">
    <property type="term" value="F:hexosyltransferase activity"/>
    <property type="evidence" value="ECO:0007669"/>
    <property type="project" value="UniProtKB-UniRule"/>
</dbReference>
<evidence type="ECO:0000313" key="6">
    <source>
        <dbReference type="Proteomes" id="UP000029692"/>
    </source>
</evidence>
<reference evidence="5 6" key="1">
    <citation type="submission" date="2014-05" db="EMBL/GenBank/DDBJ databases">
        <title>De novo Genome Sequence of Spirocheata sp.</title>
        <authorList>
            <person name="Shivani Y."/>
            <person name="Subhash Y."/>
            <person name="Tushar L."/>
            <person name="Sasikala C."/>
            <person name="Ramana C.V."/>
        </authorList>
    </citation>
    <scope>NUCLEOTIDE SEQUENCE [LARGE SCALE GENOMIC DNA]</scope>
    <source>
        <strain evidence="5 6">JC230</strain>
    </source>
</reference>
<dbReference type="PIRSF" id="PIRSF016202">
    <property type="entry name" value="PH1107"/>
    <property type="match status" value="1"/>
</dbReference>
<protein>
    <recommendedName>
        <fullName evidence="4">4-O-beta-D-mannosyl-D-glucose phosphorylase</fullName>
        <shortName evidence="4">MGP</shortName>
        <shortName evidence="4">Mannosylglucose phosphorylase</shortName>
        <ecNumber evidence="4">2.4.1.281</ecNumber>
    </recommendedName>
</protein>
<gene>
    <name evidence="5" type="ORF">DC28_06245</name>
</gene>
<keyword evidence="5" id="KW-0326">Glycosidase</keyword>
<dbReference type="Gene3D" id="2.115.10.20">
    <property type="entry name" value="Glycosyl hydrolase domain, family 43"/>
    <property type="match status" value="1"/>
</dbReference>
<dbReference type="EMBL" id="JNUP01000049">
    <property type="protein sequence ID" value="KGE72650.1"/>
    <property type="molecule type" value="Genomic_DNA"/>
</dbReference>
<keyword evidence="6" id="KW-1185">Reference proteome</keyword>
<evidence type="ECO:0000313" key="5">
    <source>
        <dbReference type="EMBL" id="KGE72650.1"/>
    </source>
</evidence>
<dbReference type="GO" id="GO:0071555">
    <property type="term" value="P:cell wall organization"/>
    <property type="evidence" value="ECO:0007669"/>
    <property type="project" value="UniProtKB-KW"/>
</dbReference>
<evidence type="ECO:0000256" key="1">
    <source>
        <dbReference type="ARBA" id="ARBA00022676"/>
    </source>
</evidence>
<dbReference type="EC" id="2.4.1.281" evidence="4"/>
<dbReference type="SUPFAM" id="SSF75005">
    <property type="entry name" value="Arabinanase/levansucrase/invertase"/>
    <property type="match status" value="1"/>
</dbReference>
<comment type="caution">
    <text evidence="5">The sequence shown here is derived from an EMBL/GenBank/DDBJ whole genome shotgun (WGS) entry which is preliminary data.</text>
</comment>
<keyword evidence="4" id="KW-0119">Carbohydrate metabolism</keyword>
<dbReference type="AlphaFoldDB" id="A0A098QXN6"/>
<comment type="catalytic activity">
    <reaction evidence="4">
        <text>beta-D-mannosyl-(1-&gt;4)-D-glucose + phosphate = alpha-D-mannose 1-phosphate + D-glucose</text>
        <dbReference type="Rhea" id="RHEA:32531"/>
        <dbReference type="ChEBI" id="CHEBI:4167"/>
        <dbReference type="ChEBI" id="CHEBI:43474"/>
        <dbReference type="ChEBI" id="CHEBI:58409"/>
        <dbReference type="ChEBI" id="CHEBI:64351"/>
        <dbReference type="EC" id="2.4.1.281"/>
    </reaction>
</comment>
<evidence type="ECO:0000256" key="2">
    <source>
        <dbReference type="ARBA" id="ARBA00022679"/>
    </source>
</evidence>
<accession>A0A098QXN6</accession>